<dbReference type="PANTHER" id="PTHR30158">
    <property type="entry name" value="ACRA/E-RELATED COMPONENT OF DRUG EFFLUX TRANSPORTER"/>
    <property type="match status" value="1"/>
</dbReference>
<dbReference type="Gene3D" id="1.10.287.470">
    <property type="entry name" value="Helix hairpin bin"/>
    <property type="match status" value="1"/>
</dbReference>
<sequence length="386" mass="40953">MLSVCVVGAAGLLLAGCNEKNAYVAPPPSKVTVAQPIQQPVTLYMELTGNTAAVNQVDLQARVAGFLESINYKDGQAVKTGDLLFGIQRDTYQAQLDQATASLQSAQADQENKQIQYDRQNTLVQQQVASVAKADDAKAALDQAIASVSEAKANVEVAQINLGYTSVQAPFDGVVTNHLVDVGALVGYSGPTKLATIVQVDPIYTYFTVSERQVLLIKQALSKTGRTLQDIHQIPVEIGLETEDGYPHQGVIDYVAPNVDQNTGTLEVRGVFDNKARLLIPGLFARVRVPLQKKDDAVLVPDTAIATSQAGSYVLVVNKDNEVEQRVVTVGQLDGQQRVIETGLTIDDKVIIGGNQRAVPGNKVDPTVVSMTANAAAAPAAPSASP</sequence>
<reference evidence="8 9" key="1">
    <citation type="submission" date="2023-07" db="EMBL/GenBank/DDBJ databases">
        <title>Genomic Encyclopedia of Type Strains, Phase IV (KMG-IV): sequencing the most valuable type-strain genomes for metagenomic binning, comparative biology and taxonomic classification.</title>
        <authorList>
            <person name="Goeker M."/>
        </authorList>
    </citation>
    <scope>NUCLEOTIDE SEQUENCE [LARGE SCALE GENOMIC DNA]</scope>
    <source>
        <strain evidence="8 9">B6-8</strain>
    </source>
</reference>
<feature type="coiled-coil region" evidence="3">
    <location>
        <begin position="89"/>
        <end position="161"/>
    </location>
</feature>
<dbReference type="Gene3D" id="2.40.30.170">
    <property type="match status" value="1"/>
</dbReference>
<organism evidence="8 9">
    <name type="scientific">Kaistia dalseonensis</name>
    <dbReference type="NCBI Taxonomy" id="410840"/>
    <lineage>
        <taxon>Bacteria</taxon>
        <taxon>Pseudomonadati</taxon>
        <taxon>Pseudomonadota</taxon>
        <taxon>Alphaproteobacteria</taxon>
        <taxon>Hyphomicrobiales</taxon>
        <taxon>Kaistiaceae</taxon>
        <taxon>Kaistia</taxon>
    </lineage>
</organism>
<evidence type="ECO:0000259" key="6">
    <source>
        <dbReference type="Pfam" id="PF25944"/>
    </source>
</evidence>
<proteinExistence type="inferred from homology"/>
<dbReference type="InterPro" id="IPR058627">
    <property type="entry name" value="MdtA-like_C"/>
</dbReference>
<name>A0ABU0H4E1_9HYPH</name>
<dbReference type="Gene3D" id="2.40.50.100">
    <property type="match status" value="1"/>
</dbReference>
<dbReference type="PANTHER" id="PTHR30158:SF24">
    <property type="entry name" value="HLYD FAMILY SECRETION PROTEIN"/>
    <property type="match status" value="1"/>
</dbReference>
<dbReference type="InterPro" id="IPR058625">
    <property type="entry name" value="MdtA-like_BSH"/>
</dbReference>
<dbReference type="RefSeq" id="WP_266347269.1">
    <property type="nucleotide sequence ID" value="NZ_JAPKNG010000001.1"/>
</dbReference>
<evidence type="ECO:0000259" key="5">
    <source>
        <dbReference type="Pfam" id="PF25917"/>
    </source>
</evidence>
<comment type="subcellular location">
    <subcellularLocation>
        <location evidence="1">Cell envelope</location>
    </subcellularLocation>
</comment>
<evidence type="ECO:0000259" key="4">
    <source>
        <dbReference type="Pfam" id="PF25876"/>
    </source>
</evidence>
<gene>
    <name evidence="8" type="ORF">QO014_000716</name>
</gene>
<dbReference type="Pfam" id="PF25876">
    <property type="entry name" value="HH_MFP_RND"/>
    <property type="match status" value="1"/>
</dbReference>
<feature type="domain" description="Multidrug resistance protein MdtA-like beta-barrel" evidence="6">
    <location>
        <begin position="202"/>
        <end position="291"/>
    </location>
</feature>
<dbReference type="InterPro" id="IPR058624">
    <property type="entry name" value="MdtA-like_HH"/>
</dbReference>
<evidence type="ECO:0000313" key="8">
    <source>
        <dbReference type="EMBL" id="MDQ0436346.1"/>
    </source>
</evidence>
<keyword evidence="9" id="KW-1185">Reference proteome</keyword>
<keyword evidence="3" id="KW-0175">Coiled coil</keyword>
<protein>
    <submittedName>
        <fullName evidence="8">RND family efflux transporter MFP subunit</fullName>
    </submittedName>
</protein>
<dbReference type="Pfam" id="PF25967">
    <property type="entry name" value="RND-MFP_C"/>
    <property type="match status" value="1"/>
</dbReference>
<evidence type="ECO:0000256" key="3">
    <source>
        <dbReference type="SAM" id="Coils"/>
    </source>
</evidence>
<comment type="similarity">
    <text evidence="2">Belongs to the membrane fusion protein (MFP) (TC 8.A.1) family.</text>
</comment>
<dbReference type="EMBL" id="JAUSVO010000001">
    <property type="protein sequence ID" value="MDQ0436346.1"/>
    <property type="molecule type" value="Genomic_DNA"/>
</dbReference>
<evidence type="ECO:0000256" key="1">
    <source>
        <dbReference type="ARBA" id="ARBA00004196"/>
    </source>
</evidence>
<dbReference type="Pfam" id="PF25917">
    <property type="entry name" value="BSH_RND"/>
    <property type="match status" value="1"/>
</dbReference>
<feature type="domain" description="Multidrug resistance protein MdtA-like alpha-helical hairpin" evidence="4">
    <location>
        <begin position="95"/>
        <end position="165"/>
    </location>
</feature>
<dbReference type="SUPFAM" id="SSF111369">
    <property type="entry name" value="HlyD-like secretion proteins"/>
    <property type="match status" value="1"/>
</dbReference>
<dbReference type="InterPro" id="IPR006143">
    <property type="entry name" value="RND_pump_MFP"/>
</dbReference>
<evidence type="ECO:0000256" key="2">
    <source>
        <dbReference type="ARBA" id="ARBA00009477"/>
    </source>
</evidence>
<dbReference type="NCBIfam" id="TIGR01730">
    <property type="entry name" value="RND_mfp"/>
    <property type="match status" value="1"/>
</dbReference>
<accession>A0ABU0H4E1</accession>
<evidence type="ECO:0000259" key="7">
    <source>
        <dbReference type="Pfam" id="PF25967"/>
    </source>
</evidence>
<feature type="domain" description="Multidrug resistance protein MdtA-like barrel-sandwich hybrid" evidence="5">
    <location>
        <begin position="55"/>
        <end position="197"/>
    </location>
</feature>
<dbReference type="Proteomes" id="UP001241603">
    <property type="component" value="Unassembled WGS sequence"/>
</dbReference>
<feature type="domain" description="Multidrug resistance protein MdtA-like C-terminal permuted SH3" evidence="7">
    <location>
        <begin position="296"/>
        <end position="357"/>
    </location>
</feature>
<dbReference type="InterPro" id="IPR058626">
    <property type="entry name" value="MdtA-like_b-barrel"/>
</dbReference>
<dbReference type="Gene3D" id="2.40.420.20">
    <property type="match status" value="1"/>
</dbReference>
<evidence type="ECO:0000313" key="9">
    <source>
        <dbReference type="Proteomes" id="UP001241603"/>
    </source>
</evidence>
<dbReference type="Pfam" id="PF25944">
    <property type="entry name" value="Beta-barrel_RND"/>
    <property type="match status" value="1"/>
</dbReference>
<comment type="caution">
    <text evidence="8">The sequence shown here is derived from an EMBL/GenBank/DDBJ whole genome shotgun (WGS) entry which is preliminary data.</text>
</comment>